<dbReference type="EMBL" id="JAHMHR010000029">
    <property type="protein sequence ID" value="KAK1673753.1"/>
    <property type="molecule type" value="Genomic_DNA"/>
</dbReference>
<sequence>MPRTLQGGGSSSRQRLTDGHRGKYDPQSQQRCRQISGTASIASVATSFENTPWRLDRCQSIALSHLDEPWERMPPPPRRVPSRSSLASADTMRHIPGESTLCSIPPLSQRVSDTAPTRRASDAMSLDQQLPSPERRVRNKPLSRQIHTSPERQARNNAPSNEQVSPATALPPANASIPRDPRLPCVERDNSAIDRKPLQANSLIKRTKPSPHRTPRAIVPCKRSERPSSSIDSSVSSRCGMSPKARGKELLRQARLHLSAHPPIQGSVIGSIHSTESDESEFKLVERDGEFTVEFKAQQLRPATDMPTYRCCNCDEKGHAVIDCVIPQADGYVWGCVWCNSRTHNWDDCQAPDKPKAPEAILYMLVVRRGRKPPIVTTVSWYNLFMDSYKGFKLQVRNRGEHVSAKECLVDMALAAGFPLTQARSMWMRINDPDPLIKYDYHKMGTSSLPVDPATKDIDTLVRGHWLQWEYFGGHVAFWAQYGMFVGGDKKTNPQAISENMAVFHFGERPA</sequence>
<dbReference type="RefSeq" id="XP_060427756.1">
    <property type="nucleotide sequence ID" value="XM_060575275.1"/>
</dbReference>
<evidence type="ECO:0000313" key="2">
    <source>
        <dbReference type="EMBL" id="KAK1673753.1"/>
    </source>
</evidence>
<dbReference type="SUPFAM" id="SSF57756">
    <property type="entry name" value="Retrovirus zinc finger-like domains"/>
    <property type="match status" value="1"/>
</dbReference>
<accession>A0AAJ0AJU6</accession>
<feature type="compositionally biased region" description="Basic and acidic residues" evidence="1">
    <location>
        <begin position="15"/>
        <end position="24"/>
    </location>
</feature>
<feature type="compositionally biased region" description="Polar residues" evidence="1">
    <location>
        <begin position="155"/>
        <end position="166"/>
    </location>
</feature>
<proteinExistence type="predicted"/>
<feature type="region of interest" description="Disordered" evidence="1">
    <location>
        <begin position="1"/>
        <end position="34"/>
    </location>
</feature>
<dbReference type="GO" id="GO:0008270">
    <property type="term" value="F:zinc ion binding"/>
    <property type="evidence" value="ECO:0007669"/>
    <property type="project" value="InterPro"/>
</dbReference>
<organism evidence="2 3">
    <name type="scientific">Colletotrichum godetiae</name>
    <dbReference type="NCBI Taxonomy" id="1209918"/>
    <lineage>
        <taxon>Eukaryota</taxon>
        <taxon>Fungi</taxon>
        <taxon>Dikarya</taxon>
        <taxon>Ascomycota</taxon>
        <taxon>Pezizomycotina</taxon>
        <taxon>Sordariomycetes</taxon>
        <taxon>Hypocreomycetidae</taxon>
        <taxon>Glomerellales</taxon>
        <taxon>Glomerellaceae</taxon>
        <taxon>Colletotrichum</taxon>
        <taxon>Colletotrichum acutatum species complex</taxon>
    </lineage>
</organism>
<evidence type="ECO:0000313" key="3">
    <source>
        <dbReference type="Proteomes" id="UP001224890"/>
    </source>
</evidence>
<dbReference type="AlphaFoldDB" id="A0AAJ0AJU6"/>
<evidence type="ECO:0000256" key="1">
    <source>
        <dbReference type="SAM" id="MobiDB-lite"/>
    </source>
</evidence>
<gene>
    <name evidence="2" type="ORF">BDP55DRAFT_669129</name>
</gene>
<feature type="compositionally biased region" description="Basic residues" evidence="1">
    <location>
        <begin position="206"/>
        <end position="215"/>
    </location>
</feature>
<feature type="compositionally biased region" description="Gly residues" evidence="1">
    <location>
        <begin position="1"/>
        <end position="10"/>
    </location>
</feature>
<feature type="region of interest" description="Disordered" evidence="1">
    <location>
        <begin position="68"/>
        <end position="184"/>
    </location>
</feature>
<dbReference type="GeneID" id="85459801"/>
<reference evidence="2" key="1">
    <citation type="submission" date="2021-06" db="EMBL/GenBank/DDBJ databases">
        <title>Comparative genomics, transcriptomics and evolutionary studies reveal genomic signatures of adaptation to plant cell wall in hemibiotrophic fungi.</title>
        <authorList>
            <consortium name="DOE Joint Genome Institute"/>
            <person name="Baroncelli R."/>
            <person name="Diaz J.F."/>
            <person name="Benocci T."/>
            <person name="Peng M."/>
            <person name="Battaglia E."/>
            <person name="Haridas S."/>
            <person name="Andreopoulos W."/>
            <person name="Labutti K."/>
            <person name="Pangilinan J."/>
            <person name="Floch G.L."/>
            <person name="Makela M.R."/>
            <person name="Henrissat B."/>
            <person name="Grigoriev I.V."/>
            <person name="Crouch J.A."/>
            <person name="De Vries R.P."/>
            <person name="Sukno S.A."/>
            <person name="Thon M.R."/>
        </authorList>
    </citation>
    <scope>NUCLEOTIDE SEQUENCE</scope>
    <source>
        <strain evidence="2">CBS 193.32</strain>
    </source>
</reference>
<dbReference type="InterPro" id="IPR036875">
    <property type="entry name" value="Znf_CCHC_sf"/>
</dbReference>
<feature type="compositionally biased region" description="Low complexity" evidence="1">
    <location>
        <begin position="227"/>
        <end position="238"/>
    </location>
</feature>
<dbReference type="GO" id="GO:0003676">
    <property type="term" value="F:nucleic acid binding"/>
    <property type="evidence" value="ECO:0007669"/>
    <property type="project" value="InterPro"/>
</dbReference>
<protein>
    <submittedName>
        <fullName evidence="2">Uncharacterized protein</fullName>
    </submittedName>
</protein>
<name>A0AAJ0AJU6_9PEZI</name>
<keyword evidence="3" id="KW-1185">Reference proteome</keyword>
<comment type="caution">
    <text evidence="2">The sequence shown here is derived from an EMBL/GenBank/DDBJ whole genome shotgun (WGS) entry which is preliminary data.</text>
</comment>
<dbReference type="Proteomes" id="UP001224890">
    <property type="component" value="Unassembled WGS sequence"/>
</dbReference>
<feature type="region of interest" description="Disordered" evidence="1">
    <location>
        <begin position="206"/>
        <end position="242"/>
    </location>
</feature>